<evidence type="ECO:0000313" key="2">
    <source>
        <dbReference type="Proteomes" id="UP000249204"/>
    </source>
</evidence>
<reference evidence="1 2" key="1">
    <citation type="submission" date="2018-06" db="EMBL/GenBank/DDBJ databases">
        <title>Isolation of heavy metals resistant Paenibacillus silvae NC2 from Gold-Copper mine in ZiJin, China.</title>
        <authorList>
            <person name="Xu J."/>
            <person name="Mazhar H.S."/>
            <person name="Rensing C."/>
        </authorList>
    </citation>
    <scope>NUCLEOTIDE SEQUENCE [LARGE SCALE GENOMIC DNA]</scope>
    <source>
        <strain evidence="1 2">NC2</strain>
    </source>
</reference>
<organism evidence="1 2">
    <name type="scientific">Paenibacillus silvae</name>
    <dbReference type="NCBI Taxonomy" id="1325358"/>
    <lineage>
        <taxon>Bacteria</taxon>
        <taxon>Bacillati</taxon>
        <taxon>Bacillota</taxon>
        <taxon>Bacilli</taxon>
        <taxon>Bacillales</taxon>
        <taxon>Paenibacillaceae</taxon>
        <taxon>Paenibacillus</taxon>
    </lineage>
</organism>
<protein>
    <submittedName>
        <fullName evidence="1">Uncharacterized protein</fullName>
    </submittedName>
</protein>
<dbReference type="EMBL" id="QKWW01000017">
    <property type="protein sequence ID" value="PZT56594.1"/>
    <property type="molecule type" value="Genomic_DNA"/>
</dbReference>
<gene>
    <name evidence="1" type="ORF">DN757_05990</name>
</gene>
<dbReference type="Proteomes" id="UP000249204">
    <property type="component" value="Unassembled WGS sequence"/>
</dbReference>
<comment type="caution">
    <text evidence="1">The sequence shown here is derived from an EMBL/GenBank/DDBJ whole genome shotgun (WGS) entry which is preliminary data.</text>
</comment>
<dbReference type="RefSeq" id="WP_111269367.1">
    <property type="nucleotide sequence ID" value="NZ_QKWW01000017.1"/>
</dbReference>
<proteinExistence type="predicted"/>
<dbReference type="AlphaFoldDB" id="A0A2W6NLA1"/>
<sequence>MNNGTLFSDYGYQALELCLDLDTSGLAPSTLQQLSALLCYFEREPDQMQSCFEWLEEQQRGGQNRLQALLSYIENLNLDETLLFKR</sequence>
<accession>A0A2W6NLA1</accession>
<name>A0A2W6NLA1_9BACL</name>
<evidence type="ECO:0000313" key="1">
    <source>
        <dbReference type="EMBL" id="PZT56594.1"/>
    </source>
</evidence>